<name>A0A366DK39_9HYPH</name>
<sequence>MRSWSPQQESALAKCSAWMRSRSNPVFYLAGYAGTGKTTLAIDLAKNTRGKVAFAAFTGKAARVMQSKGCVGARTIHSLIYSPQEMEDGEVRFQRRPSSDLANISLIVIDECSMVNEEIGKDLLAFGIPVLVLRDPAQLPPVTGGGYFTSGKPDHMLTEVHRQAAESPIIWLATQIRTGTTQFDEMQTDGLIITERKHLDPHAVTHANMVIVGRNDTRQRYNDRLRELAGHKKSTPDKGEPLICLRNDKLVKIFNGDILRVQESRLHKTKVNLLLDDPDTDRKAFKVQVRKEFFQDEAVALQLPYSELRGTQQFTYGYAITCHKSQGSQWDNVCVFDESSVFREDRARWLYTAVTRAAEHLTLVI</sequence>
<dbReference type="Pfam" id="PF13538">
    <property type="entry name" value="UvrD_C_2"/>
    <property type="match status" value="1"/>
</dbReference>
<keyword evidence="5" id="KW-1185">Reference proteome</keyword>
<dbReference type="Pfam" id="PF13604">
    <property type="entry name" value="AAA_30"/>
    <property type="match status" value="1"/>
</dbReference>
<proteinExistence type="predicted"/>
<dbReference type="PANTHER" id="PTHR43788:SF6">
    <property type="entry name" value="DNA HELICASE B"/>
    <property type="match status" value="1"/>
</dbReference>
<evidence type="ECO:0000259" key="3">
    <source>
        <dbReference type="Pfam" id="PF13538"/>
    </source>
</evidence>
<evidence type="ECO:0000256" key="2">
    <source>
        <dbReference type="ARBA" id="ARBA00022840"/>
    </source>
</evidence>
<comment type="caution">
    <text evidence="4">The sequence shown here is derived from an EMBL/GenBank/DDBJ whole genome shotgun (WGS) entry which is preliminary data.</text>
</comment>
<dbReference type="SUPFAM" id="SSF52540">
    <property type="entry name" value="P-loop containing nucleoside triphosphate hydrolases"/>
    <property type="match status" value="1"/>
</dbReference>
<gene>
    <name evidence="4" type="ORF">DFR47_1134</name>
</gene>
<dbReference type="AlphaFoldDB" id="A0A366DK39"/>
<dbReference type="InterPro" id="IPR027417">
    <property type="entry name" value="P-loop_NTPase"/>
</dbReference>
<accession>A0A366DK39</accession>
<dbReference type="GO" id="GO:0003678">
    <property type="term" value="F:DNA helicase activity"/>
    <property type="evidence" value="ECO:0007669"/>
    <property type="project" value="UniProtKB-ARBA"/>
</dbReference>
<dbReference type="Gene3D" id="3.40.50.300">
    <property type="entry name" value="P-loop containing nucleotide triphosphate hydrolases"/>
    <property type="match status" value="2"/>
</dbReference>
<dbReference type="RefSeq" id="WP_113946200.1">
    <property type="nucleotide sequence ID" value="NZ_JBHEEG010000005.1"/>
</dbReference>
<reference evidence="4 5" key="1">
    <citation type="submission" date="2018-06" db="EMBL/GenBank/DDBJ databases">
        <title>Genomic Encyclopedia of Type Strains, Phase IV (KMG-IV): sequencing the most valuable type-strain genomes for metagenomic binning, comparative biology and taxonomic classification.</title>
        <authorList>
            <person name="Goeker M."/>
        </authorList>
    </citation>
    <scope>NUCLEOTIDE SEQUENCE [LARGE SCALE GENOMIC DNA]</scope>
    <source>
        <strain evidence="4 5">DSM 25619</strain>
    </source>
</reference>
<dbReference type="GO" id="GO:0005524">
    <property type="term" value="F:ATP binding"/>
    <property type="evidence" value="ECO:0007669"/>
    <property type="project" value="UniProtKB-KW"/>
</dbReference>
<dbReference type="Proteomes" id="UP000252893">
    <property type="component" value="Unassembled WGS sequence"/>
</dbReference>
<dbReference type="InterPro" id="IPR050534">
    <property type="entry name" value="Coronavir_polyprotein_1ab"/>
</dbReference>
<protein>
    <submittedName>
        <fullName evidence="4">Exodeoxyribonuclease-5</fullName>
    </submittedName>
</protein>
<dbReference type="PANTHER" id="PTHR43788">
    <property type="entry name" value="DNA2/NAM7 HELICASE FAMILY MEMBER"/>
    <property type="match status" value="1"/>
</dbReference>
<keyword evidence="2" id="KW-0067">ATP-binding</keyword>
<evidence type="ECO:0000256" key="1">
    <source>
        <dbReference type="ARBA" id="ARBA00022741"/>
    </source>
</evidence>
<organism evidence="4 5">
    <name type="scientific">Pseudochrobactrum asaccharolyticum</name>
    <dbReference type="NCBI Taxonomy" id="354351"/>
    <lineage>
        <taxon>Bacteria</taxon>
        <taxon>Pseudomonadati</taxon>
        <taxon>Pseudomonadota</taxon>
        <taxon>Alphaproteobacteria</taxon>
        <taxon>Hyphomicrobiales</taxon>
        <taxon>Brucellaceae</taxon>
        <taxon>Pseudochrobactrum</taxon>
    </lineage>
</organism>
<dbReference type="EMBL" id="QNRH01000013">
    <property type="protein sequence ID" value="RBO90443.1"/>
    <property type="molecule type" value="Genomic_DNA"/>
</dbReference>
<feature type="domain" description="UvrD-like helicase C-terminal" evidence="3">
    <location>
        <begin position="316"/>
        <end position="364"/>
    </location>
</feature>
<evidence type="ECO:0000313" key="4">
    <source>
        <dbReference type="EMBL" id="RBO90443.1"/>
    </source>
</evidence>
<dbReference type="OrthoDB" id="1826980at2"/>
<dbReference type="CDD" id="cd18809">
    <property type="entry name" value="SF1_C_RecD"/>
    <property type="match status" value="1"/>
</dbReference>
<evidence type="ECO:0000313" key="5">
    <source>
        <dbReference type="Proteomes" id="UP000252893"/>
    </source>
</evidence>
<dbReference type="InterPro" id="IPR027785">
    <property type="entry name" value="UvrD-like_helicase_C"/>
</dbReference>
<keyword evidence="1" id="KW-0547">Nucleotide-binding</keyword>